<comment type="similarity">
    <text evidence="1">Belongs to the HEBP family.</text>
</comment>
<evidence type="ECO:0000313" key="3">
    <source>
        <dbReference type="EMBL" id="ABO94904.1"/>
    </source>
</evidence>
<dbReference type="PANTHER" id="PTHR11220">
    <property type="entry name" value="HEME-BINDING PROTEIN-RELATED"/>
    <property type="match status" value="1"/>
</dbReference>
<dbReference type="InterPro" id="IPR006917">
    <property type="entry name" value="SOUL_heme-bd"/>
</dbReference>
<dbReference type="Gramene" id="ABO94904">
    <property type="protein sequence ID" value="ABO94904"/>
    <property type="gene ID" value="OSTLU_14532"/>
</dbReference>
<dbReference type="AlphaFoldDB" id="A4RU47"/>
<dbReference type="HOGENOM" id="CLU_1311634_0_0_1"/>
<organism evidence="3 4">
    <name type="scientific">Ostreococcus lucimarinus (strain CCE9901)</name>
    <dbReference type="NCBI Taxonomy" id="436017"/>
    <lineage>
        <taxon>Eukaryota</taxon>
        <taxon>Viridiplantae</taxon>
        <taxon>Chlorophyta</taxon>
        <taxon>Mamiellophyceae</taxon>
        <taxon>Mamiellales</taxon>
        <taxon>Bathycoccaceae</taxon>
        <taxon>Ostreococcus</taxon>
    </lineage>
</organism>
<dbReference type="KEGG" id="olu:OSTLU_14532"/>
<dbReference type="GeneID" id="5000632"/>
<dbReference type="OMA" id="AMYPPTQ"/>
<sequence length="217" mass="24024">MLVHARCARASRSARARRRACARARRRVGASGDDDEGRGVGRREDDAKRGEYDVPYDVVNAKSDDPYELRVYGAYYVAATTYENRERGLTTLLEYLEGGNVEGAMYPPTQPLTTRYFEGGKTMELALLGRRAKESIAAPYEDSDVKVVAGGGELLAAMTFEGNATPDVAEFYRSKLVSALQANGLKCVDDQAFRINTFGPLYSLKTRRNELLMQVAM</sequence>
<dbReference type="Proteomes" id="UP000001568">
    <property type="component" value="Chromosome 3"/>
</dbReference>
<dbReference type="OrthoDB" id="511660at2759"/>
<evidence type="ECO:0000256" key="1">
    <source>
        <dbReference type="ARBA" id="ARBA00009817"/>
    </source>
</evidence>
<feature type="region of interest" description="Disordered" evidence="2">
    <location>
        <begin position="25"/>
        <end position="47"/>
    </location>
</feature>
<dbReference type="EMBL" id="CP000583">
    <property type="protein sequence ID" value="ABO94904.1"/>
    <property type="molecule type" value="Genomic_DNA"/>
</dbReference>
<evidence type="ECO:0008006" key="5">
    <source>
        <dbReference type="Google" id="ProtNLM"/>
    </source>
</evidence>
<proteinExistence type="inferred from homology"/>
<reference evidence="3 4" key="1">
    <citation type="journal article" date="2007" name="Proc. Natl. Acad. Sci. U.S.A.">
        <title>The tiny eukaryote Ostreococcus provides genomic insights into the paradox of plankton speciation.</title>
        <authorList>
            <person name="Palenik B."/>
            <person name="Grimwood J."/>
            <person name="Aerts A."/>
            <person name="Rouze P."/>
            <person name="Salamov A."/>
            <person name="Putnam N."/>
            <person name="Dupont C."/>
            <person name="Jorgensen R."/>
            <person name="Derelle E."/>
            <person name="Rombauts S."/>
            <person name="Zhou K."/>
            <person name="Otillar R."/>
            <person name="Merchant S.S."/>
            <person name="Podell S."/>
            <person name="Gaasterland T."/>
            <person name="Napoli C."/>
            <person name="Gendler K."/>
            <person name="Manuell A."/>
            <person name="Tai V."/>
            <person name="Vallon O."/>
            <person name="Piganeau G."/>
            <person name="Jancek S."/>
            <person name="Heijde M."/>
            <person name="Jabbari K."/>
            <person name="Bowler C."/>
            <person name="Lohr M."/>
            <person name="Robbens S."/>
            <person name="Werner G."/>
            <person name="Dubchak I."/>
            <person name="Pazour G.J."/>
            <person name="Ren Q."/>
            <person name="Paulsen I."/>
            <person name="Delwiche C."/>
            <person name="Schmutz J."/>
            <person name="Rokhsar D."/>
            <person name="Van de Peer Y."/>
            <person name="Moreau H."/>
            <person name="Grigoriev I.V."/>
        </authorList>
    </citation>
    <scope>NUCLEOTIDE SEQUENCE [LARGE SCALE GENOMIC DNA]</scope>
    <source>
        <strain evidence="3 4">CCE9901</strain>
    </source>
</reference>
<dbReference type="PANTHER" id="PTHR11220:SF58">
    <property type="entry name" value="SOUL HEME-BINDING FAMILY PROTEIN"/>
    <property type="match status" value="1"/>
</dbReference>
<dbReference type="Gene3D" id="3.20.80.10">
    <property type="entry name" value="Regulatory factor, effector binding domain"/>
    <property type="match status" value="1"/>
</dbReference>
<evidence type="ECO:0000256" key="2">
    <source>
        <dbReference type="SAM" id="MobiDB-lite"/>
    </source>
</evidence>
<dbReference type="RefSeq" id="XP_001416611.1">
    <property type="nucleotide sequence ID" value="XM_001416574.1"/>
</dbReference>
<keyword evidence="4" id="KW-1185">Reference proteome</keyword>
<feature type="compositionally biased region" description="Basic and acidic residues" evidence="2">
    <location>
        <begin position="37"/>
        <end position="47"/>
    </location>
</feature>
<accession>A4RU47</accession>
<dbReference type="eggNOG" id="ENOG502SFNB">
    <property type="taxonomic scope" value="Eukaryota"/>
</dbReference>
<gene>
    <name evidence="3" type="ORF">OSTLU_14532</name>
</gene>
<name>A4RU47_OSTLU</name>
<dbReference type="SUPFAM" id="SSF55136">
    <property type="entry name" value="Probable bacterial effector-binding domain"/>
    <property type="match status" value="1"/>
</dbReference>
<evidence type="ECO:0000313" key="4">
    <source>
        <dbReference type="Proteomes" id="UP000001568"/>
    </source>
</evidence>
<dbReference type="InterPro" id="IPR011256">
    <property type="entry name" value="Reg_factor_effector_dom_sf"/>
</dbReference>
<protein>
    <recommendedName>
        <fullName evidence="5">SOUL heme-binding protein</fullName>
    </recommendedName>
</protein>
<dbReference type="Pfam" id="PF04832">
    <property type="entry name" value="SOUL"/>
    <property type="match status" value="1"/>
</dbReference>